<evidence type="ECO:0000256" key="11">
    <source>
        <dbReference type="ARBA" id="ARBA00023014"/>
    </source>
</evidence>
<keyword evidence="8 15" id="KW-0479">Metal-binding</keyword>
<dbReference type="SFLD" id="SFLDF00344">
    <property type="entry name" value="ELP3-like"/>
    <property type="match status" value="1"/>
</dbReference>
<feature type="binding site" evidence="15">
    <location>
        <position position="93"/>
    </location>
    <ligand>
        <name>[4Fe-4S] cluster</name>
        <dbReference type="ChEBI" id="CHEBI:49883"/>
        <note>4Fe-4S-S-AdoMet</note>
    </ligand>
</feature>
<dbReference type="GO" id="GO:0000049">
    <property type="term" value="F:tRNA binding"/>
    <property type="evidence" value="ECO:0007669"/>
    <property type="project" value="UniProtKB-KW"/>
</dbReference>
<dbReference type="Pfam" id="PF04055">
    <property type="entry name" value="Radical_SAM"/>
    <property type="match status" value="1"/>
</dbReference>
<dbReference type="GO" id="GO:0033588">
    <property type="term" value="C:elongator holoenzyme complex"/>
    <property type="evidence" value="ECO:0007669"/>
    <property type="project" value="TreeGrafter"/>
</dbReference>
<evidence type="ECO:0000256" key="6">
    <source>
        <dbReference type="ARBA" id="ARBA00022691"/>
    </source>
</evidence>
<dbReference type="PIRSF" id="PIRSF005669">
    <property type="entry name" value="Hist_AcTrfase_ELP3"/>
    <property type="match status" value="1"/>
</dbReference>
<dbReference type="EMBL" id="MHLV01000030">
    <property type="protein sequence ID" value="OGZ17368.1"/>
    <property type="molecule type" value="Genomic_DNA"/>
</dbReference>
<keyword evidence="4" id="KW-0820">tRNA-binding</keyword>
<organism evidence="17 18">
    <name type="scientific">Candidatus Nealsonbacteria bacterium RBG_13_36_15</name>
    <dbReference type="NCBI Taxonomy" id="1801660"/>
    <lineage>
        <taxon>Bacteria</taxon>
        <taxon>Candidatus Nealsoniibacteriota</taxon>
    </lineage>
</organism>
<dbReference type="Gene3D" id="3.40.630.30">
    <property type="match status" value="1"/>
</dbReference>
<evidence type="ECO:0000256" key="5">
    <source>
        <dbReference type="ARBA" id="ARBA00022679"/>
    </source>
</evidence>
<dbReference type="InterPro" id="IPR034687">
    <property type="entry name" value="ELP3-like"/>
</dbReference>
<comment type="cofactor">
    <cofactor evidence="15">
        <name>[4Fe-4S] cluster</name>
        <dbReference type="ChEBI" id="CHEBI:49883"/>
    </cofactor>
    <text evidence="15">Binds 1 [4Fe-4S] cluster. The cluster is coordinated with 3 cysteines and an exchangeable S-adenosyl-L-methionine.</text>
</comment>
<dbReference type="SMART" id="SM00729">
    <property type="entry name" value="Elp3"/>
    <property type="match status" value="1"/>
</dbReference>
<dbReference type="EC" id="2.3.1.311" evidence="13"/>
<dbReference type="Gene3D" id="3.20.20.70">
    <property type="entry name" value="Aldolase class I"/>
    <property type="match status" value="1"/>
</dbReference>
<keyword evidence="5" id="KW-0808">Transferase</keyword>
<evidence type="ECO:0000256" key="12">
    <source>
        <dbReference type="ARBA" id="ARBA00023315"/>
    </source>
</evidence>
<dbReference type="InterPro" id="IPR058240">
    <property type="entry name" value="rSAM_sf"/>
</dbReference>
<evidence type="ECO:0000256" key="8">
    <source>
        <dbReference type="ARBA" id="ARBA00022723"/>
    </source>
</evidence>
<dbReference type="InterPro" id="IPR007197">
    <property type="entry name" value="rSAM"/>
</dbReference>
<dbReference type="SFLD" id="SFLDG01086">
    <property type="entry name" value="elongater_protein-like"/>
    <property type="match status" value="1"/>
</dbReference>
<comment type="pathway">
    <text evidence="1">tRNA modification.</text>
</comment>
<name>A0A1G2DWS7_9BACT</name>
<dbReference type="InterPro" id="IPR013785">
    <property type="entry name" value="Aldolase_TIM"/>
</dbReference>
<evidence type="ECO:0000256" key="1">
    <source>
        <dbReference type="ARBA" id="ARBA00005217"/>
    </source>
</evidence>
<protein>
    <recommendedName>
        <fullName evidence="13">tRNA carboxymethyluridine synthase</fullName>
        <ecNumber evidence="13">2.3.1.311</ecNumber>
    </recommendedName>
</protein>
<dbReference type="InterPro" id="IPR016181">
    <property type="entry name" value="Acyl_CoA_acyltransferase"/>
</dbReference>
<dbReference type="PANTHER" id="PTHR11135:SF2">
    <property type="entry name" value="ELONGATOR COMPLEX PROTEIN 3"/>
    <property type="match status" value="1"/>
</dbReference>
<dbReference type="InterPro" id="IPR039661">
    <property type="entry name" value="ELP3"/>
</dbReference>
<evidence type="ECO:0000256" key="14">
    <source>
        <dbReference type="ARBA" id="ARBA00047372"/>
    </source>
</evidence>
<feature type="binding site" evidence="15">
    <location>
        <position position="96"/>
    </location>
    <ligand>
        <name>[4Fe-4S] cluster</name>
        <dbReference type="ChEBI" id="CHEBI:49883"/>
        <note>4Fe-4S-S-AdoMet</note>
    </ligand>
</feature>
<comment type="catalytic activity">
    <reaction evidence="14">
        <text>uridine(34) in tRNA + acetyl-CoA + S-adenosyl-L-methionine + H2O = 5-(carboxymethyl)uridine(34) in tRNA + 5'-deoxyadenosine + L-methionine + CoA + 2 H(+)</text>
        <dbReference type="Rhea" id="RHEA:61020"/>
        <dbReference type="Rhea" id="RHEA-COMP:10407"/>
        <dbReference type="Rhea" id="RHEA-COMP:11727"/>
        <dbReference type="ChEBI" id="CHEBI:15377"/>
        <dbReference type="ChEBI" id="CHEBI:15378"/>
        <dbReference type="ChEBI" id="CHEBI:17319"/>
        <dbReference type="ChEBI" id="CHEBI:57287"/>
        <dbReference type="ChEBI" id="CHEBI:57288"/>
        <dbReference type="ChEBI" id="CHEBI:57844"/>
        <dbReference type="ChEBI" id="CHEBI:59789"/>
        <dbReference type="ChEBI" id="CHEBI:65315"/>
        <dbReference type="ChEBI" id="CHEBI:74882"/>
        <dbReference type="EC" id="2.3.1.311"/>
    </reaction>
    <physiologicalReaction direction="left-to-right" evidence="14">
        <dbReference type="Rhea" id="RHEA:61021"/>
    </physiologicalReaction>
</comment>
<dbReference type="GO" id="GO:0002926">
    <property type="term" value="P:tRNA wobble base 5-methoxycarbonylmethyl-2-thiouridinylation"/>
    <property type="evidence" value="ECO:0007669"/>
    <property type="project" value="TreeGrafter"/>
</dbReference>
<dbReference type="SUPFAM" id="SSF102114">
    <property type="entry name" value="Radical SAM enzymes"/>
    <property type="match status" value="1"/>
</dbReference>
<dbReference type="PROSITE" id="PS51918">
    <property type="entry name" value="RADICAL_SAM"/>
    <property type="match status" value="1"/>
</dbReference>
<proteinExistence type="inferred from homology"/>
<evidence type="ECO:0000256" key="9">
    <source>
        <dbReference type="ARBA" id="ARBA00022884"/>
    </source>
</evidence>
<evidence type="ECO:0000256" key="15">
    <source>
        <dbReference type="PIRSR" id="PIRSR005669-1"/>
    </source>
</evidence>
<keyword evidence="11 15" id="KW-0411">Iron-sulfur</keyword>
<comment type="similarity">
    <text evidence="2">Belongs to the ELP3 family.</text>
</comment>
<keyword evidence="7" id="KW-0819">tRNA processing</keyword>
<evidence type="ECO:0000313" key="18">
    <source>
        <dbReference type="Proteomes" id="UP000176752"/>
    </source>
</evidence>
<evidence type="ECO:0000256" key="10">
    <source>
        <dbReference type="ARBA" id="ARBA00023004"/>
    </source>
</evidence>
<keyword evidence="10 15" id="KW-0408">Iron</keyword>
<dbReference type="AlphaFoldDB" id="A0A1G2DWS7"/>
<keyword evidence="3" id="KW-0004">4Fe-4S</keyword>
<dbReference type="GO" id="GO:0046872">
    <property type="term" value="F:metal ion binding"/>
    <property type="evidence" value="ECO:0007669"/>
    <property type="project" value="UniProtKB-KW"/>
</dbReference>
<keyword evidence="12" id="KW-0012">Acyltransferase</keyword>
<reference evidence="17 18" key="1">
    <citation type="journal article" date="2016" name="Nat. Commun.">
        <title>Thousands of microbial genomes shed light on interconnected biogeochemical processes in an aquifer system.</title>
        <authorList>
            <person name="Anantharaman K."/>
            <person name="Brown C.T."/>
            <person name="Hug L.A."/>
            <person name="Sharon I."/>
            <person name="Castelle C.J."/>
            <person name="Probst A.J."/>
            <person name="Thomas B.C."/>
            <person name="Singh A."/>
            <person name="Wilkins M.J."/>
            <person name="Karaoz U."/>
            <person name="Brodie E.L."/>
            <person name="Williams K.H."/>
            <person name="Hubbard S.S."/>
            <person name="Banfield J.F."/>
        </authorList>
    </citation>
    <scope>NUCLEOTIDE SEQUENCE [LARGE SCALE GENOMIC DNA]</scope>
</reference>
<dbReference type="GO" id="GO:0051539">
    <property type="term" value="F:4 iron, 4 sulfur cluster binding"/>
    <property type="evidence" value="ECO:0007669"/>
    <property type="project" value="UniProtKB-KW"/>
</dbReference>
<dbReference type="GO" id="GO:0106261">
    <property type="term" value="F:tRNA uridine(34) acetyltransferase activity"/>
    <property type="evidence" value="ECO:0007669"/>
    <property type="project" value="UniProtKB-EC"/>
</dbReference>
<evidence type="ECO:0000256" key="2">
    <source>
        <dbReference type="ARBA" id="ARBA00005494"/>
    </source>
</evidence>
<sequence length="524" mass="60990">MKQNKLLVQELIKNRVKTSADLAKAKRKIAKKYKIFCPSNVELLKAYHKLLKEKRIKRNKKLEESLRIRKVRSLSGIAVISVLTKPYPCPGHCLYCPTQNGIPKSYLDNEPAVMRAVLNKFDPYLQVKTRLKALKLTGHPTNKIELIVIGGTWSYLPKKYQTWFIKRCFDACNGKTSKNLKLAQNLNEKAKHRIVGITLETRPDFISEKEIKRMRKLGATRVEIGVQNLYDGVLQRNKRGHKIKATIEATKLLKDAGFKVCYHMMPNLPGSNFKKDLIMFKVLFRDSNFQPDLLKIYPCVVLKEAQLYNWWKAKKYKPYSDRQLTNLLKLIKKKIPCYCRIQRLVRDIPSQSIIAGCKISNLRQVILKEAEKEGWKCSCIRCKEVKGEYNLKEKLFLFRKDYDASDGKEIFLSYEEKKREKLYSLLRLRIPSQVFTEKRHFIPILQNAAIIREIHTYGQLVPFKKRGAAPQHRGLGKKLIKEAEKMAKEEFGLSKIAVISGIGVRDYYRKLGYTLKDEYMVKDL</sequence>
<evidence type="ECO:0000256" key="7">
    <source>
        <dbReference type="ARBA" id="ARBA00022694"/>
    </source>
</evidence>
<dbReference type="InterPro" id="IPR032432">
    <property type="entry name" value="Radical_SAM_C"/>
</dbReference>
<feature type="binding site" evidence="15">
    <location>
        <position position="89"/>
    </location>
    <ligand>
        <name>[4Fe-4S] cluster</name>
        <dbReference type="ChEBI" id="CHEBI:49883"/>
        <note>4Fe-4S-S-AdoMet</note>
    </ligand>
</feature>
<dbReference type="SUPFAM" id="SSF55729">
    <property type="entry name" value="Acyl-CoA N-acyltransferases (Nat)"/>
    <property type="match status" value="1"/>
</dbReference>
<dbReference type="Pfam" id="PF16199">
    <property type="entry name" value="Radical_SAM_C"/>
    <property type="match status" value="1"/>
</dbReference>
<comment type="caution">
    <text evidence="17">The sequence shown here is derived from an EMBL/GenBank/DDBJ whole genome shotgun (WGS) entry which is preliminary data.</text>
</comment>
<gene>
    <name evidence="17" type="ORF">A2Z78_01945</name>
</gene>
<evidence type="ECO:0000256" key="4">
    <source>
        <dbReference type="ARBA" id="ARBA00022555"/>
    </source>
</evidence>
<dbReference type="PANTHER" id="PTHR11135">
    <property type="entry name" value="HISTONE ACETYLTRANSFERASE-RELATED"/>
    <property type="match status" value="1"/>
</dbReference>
<dbReference type="SFLD" id="SFLDS00029">
    <property type="entry name" value="Radical_SAM"/>
    <property type="match status" value="1"/>
</dbReference>
<keyword evidence="9" id="KW-0694">RNA-binding</keyword>
<evidence type="ECO:0000256" key="13">
    <source>
        <dbReference type="ARBA" id="ARBA00044771"/>
    </source>
</evidence>
<dbReference type="NCBIfam" id="TIGR01211">
    <property type="entry name" value="ELP3"/>
    <property type="match status" value="1"/>
</dbReference>
<dbReference type="InterPro" id="IPR006638">
    <property type="entry name" value="Elp3/MiaA/NifB-like_rSAM"/>
</dbReference>
<dbReference type="GO" id="GO:0005737">
    <property type="term" value="C:cytoplasm"/>
    <property type="evidence" value="ECO:0007669"/>
    <property type="project" value="TreeGrafter"/>
</dbReference>
<feature type="domain" description="Radical SAM core" evidence="16">
    <location>
        <begin position="74"/>
        <end position="340"/>
    </location>
</feature>
<dbReference type="CDD" id="cd01335">
    <property type="entry name" value="Radical_SAM"/>
    <property type="match status" value="1"/>
</dbReference>
<accession>A0A1G2DWS7</accession>
<dbReference type="STRING" id="1801660.A2Z78_01945"/>
<evidence type="ECO:0000259" key="16">
    <source>
        <dbReference type="PROSITE" id="PS51918"/>
    </source>
</evidence>
<evidence type="ECO:0000256" key="3">
    <source>
        <dbReference type="ARBA" id="ARBA00022485"/>
    </source>
</evidence>
<keyword evidence="6" id="KW-0949">S-adenosyl-L-methionine</keyword>
<evidence type="ECO:0000313" key="17">
    <source>
        <dbReference type="EMBL" id="OGZ17368.1"/>
    </source>
</evidence>
<dbReference type="Proteomes" id="UP000176752">
    <property type="component" value="Unassembled WGS sequence"/>
</dbReference>